<gene>
    <name evidence="7" type="ORF">HHI36_021224</name>
</gene>
<evidence type="ECO:0000256" key="2">
    <source>
        <dbReference type="ARBA" id="ARBA00022824"/>
    </source>
</evidence>
<dbReference type="Proteomes" id="UP001516400">
    <property type="component" value="Unassembled WGS sequence"/>
</dbReference>
<evidence type="ECO:0000256" key="4">
    <source>
        <dbReference type="SAM" id="SignalP"/>
    </source>
</evidence>
<dbReference type="SUPFAM" id="SSF52833">
    <property type="entry name" value="Thioredoxin-like"/>
    <property type="match status" value="1"/>
</dbReference>
<keyword evidence="2" id="KW-0256">Endoplasmic reticulum</keyword>
<dbReference type="Pfam" id="PF07912">
    <property type="entry name" value="ERp29_N"/>
    <property type="match status" value="1"/>
</dbReference>
<accession>A0ABD2MW93</accession>
<keyword evidence="3" id="KW-0175">Coiled coil</keyword>
<protein>
    <recommendedName>
        <fullName evidence="1">Endoplasmic reticulum resident protein 29</fullName>
    </recommendedName>
</protein>
<evidence type="ECO:0000259" key="5">
    <source>
        <dbReference type="Pfam" id="PF07749"/>
    </source>
</evidence>
<feature type="coiled-coil region" evidence="3">
    <location>
        <begin position="207"/>
        <end position="234"/>
    </location>
</feature>
<feature type="domain" description="ERp29 N-terminal" evidence="6">
    <location>
        <begin position="23"/>
        <end position="148"/>
    </location>
</feature>
<dbReference type="Pfam" id="PF07749">
    <property type="entry name" value="ERp29"/>
    <property type="match status" value="1"/>
</dbReference>
<feature type="domain" description="Endoplasmic reticulum resident protein 29 C-terminal" evidence="5">
    <location>
        <begin position="149"/>
        <end position="241"/>
    </location>
</feature>
<dbReference type="AlphaFoldDB" id="A0ABD2MW93"/>
<dbReference type="FunFam" id="1.20.1150.12:FF:000001">
    <property type="entry name" value="Endoplasmic reticulum resident protein 29"/>
    <property type="match status" value="1"/>
</dbReference>
<dbReference type="InterPro" id="IPR036249">
    <property type="entry name" value="Thioredoxin-like_sf"/>
</dbReference>
<dbReference type="PANTHER" id="PTHR12211:SF0">
    <property type="entry name" value="ENDOPLASMIC RETICULUM RESIDENT PROTEIN 29"/>
    <property type="match status" value="1"/>
</dbReference>
<dbReference type="InterPro" id="IPR016855">
    <property type="entry name" value="ERp29"/>
</dbReference>
<evidence type="ECO:0000313" key="8">
    <source>
        <dbReference type="Proteomes" id="UP001516400"/>
    </source>
</evidence>
<dbReference type="FunFam" id="3.40.30.10:FF:000133">
    <property type="entry name" value="Endoplasmic reticulum resident protein 29"/>
    <property type="match status" value="1"/>
</dbReference>
<organism evidence="7 8">
    <name type="scientific">Cryptolaemus montrouzieri</name>
    <dbReference type="NCBI Taxonomy" id="559131"/>
    <lineage>
        <taxon>Eukaryota</taxon>
        <taxon>Metazoa</taxon>
        <taxon>Ecdysozoa</taxon>
        <taxon>Arthropoda</taxon>
        <taxon>Hexapoda</taxon>
        <taxon>Insecta</taxon>
        <taxon>Pterygota</taxon>
        <taxon>Neoptera</taxon>
        <taxon>Endopterygota</taxon>
        <taxon>Coleoptera</taxon>
        <taxon>Polyphaga</taxon>
        <taxon>Cucujiformia</taxon>
        <taxon>Coccinelloidea</taxon>
        <taxon>Coccinellidae</taxon>
        <taxon>Scymninae</taxon>
        <taxon>Scymnini</taxon>
        <taxon>Cryptolaemus</taxon>
    </lineage>
</organism>
<keyword evidence="8" id="KW-1185">Reference proteome</keyword>
<dbReference type="InterPro" id="IPR011679">
    <property type="entry name" value="ERp29_C"/>
</dbReference>
<dbReference type="PANTHER" id="PTHR12211">
    <property type="entry name" value="ENDOPLASMIC RETICULUM PROTEIN ERP29"/>
    <property type="match status" value="1"/>
</dbReference>
<keyword evidence="4" id="KW-0732">Signal</keyword>
<evidence type="ECO:0000256" key="1">
    <source>
        <dbReference type="ARBA" id="ARBA00014173"/>
    </source>
</evidence>
<dbReference type="Gene3D" id="1.20.1150.12">
    <property type="entry name" value="Endoplasmic reticulum resident protein 29, C-terminal domain"/>
    <property type="match status" value="1"/>
</dbReference>
<evidence type="ECO:0000313" key="7">
    <source>
        <dbReference type="EMBL" id="KAL3270696.1"/>
    </source>
</evidence>
<evidence type="ECO:0000256" key="3">
    <source>
        <dbReference type="SAM" id="Coils"/>
    </source>
</evidence>
<feature type="signal peptide" evidence="4">
    <location>
        <begin position="1"/>
        <end position="23"/>
    </location>
</feature>
<dbReference type="InterPro" id="IPR012883">
    <property type="entry name" value="ERp29_N"/>
</dbReference>
<comment type="caution">
    <text evidence="7">The sequence shown here is derived from an EMBL/GenBank/DDBJ whole genome shotgun (WGS) entry which is preliminary data.</text>
</comment>
<feature type="chain" id="PRO_5044873685" description="Endoplasmic reticulum resident protein 29" evidence="4">
    <location>
        <begin position="24"/>
        <end position="250"/>
    </location>
</feature>
<reference evidence="7 8" key="1">
    <citation type="journal article" date="2021" name="BMC Biol.">
        <title>Horizontally acquired antibacterial genes associated with adaptive radiation of ladybird beetles.</title>
        <authorList>
            <person name="Li H.S."/>
            <person name="Tang X.F."/>
            <person name="Huang Y.H."/>
            <person name="Xu Z.Y."/>
            <person name="Chen M.L."/>
            <person name="Du X.Y."/>
            <person name="Qiu B.Y."/>
            <person name="Chen P.T."/>
            <person name="Zhang W."/>
            <person name="Slipinski A."/>
            <person name="Escalona H.E."/>
            <person name="Waterhouse R.M."/>
            <person name="Zwick A."/>
            <person name="Pang H."/>
        </authorList>
    </citation>
    <scope>NUCLEOTIDE SEQUENCE [LARGE SCALE GENOMIC DNA]</scope>
    <source>
        <strain evidence="7">SYSU2018</strain>
    </source>
</reference>
<dbReference type="InterPro" id="IPR036356">
    <property type="entry name" value="ERp29_C_sf"/>
</dbReference>
<dbReference type="EMBL" id="JABFTP020000042">
    <property type="protein sequence ID" value="KAL3270696.1"/>
    <property type="molecule type" value="Genomic_DNA"/>
</dbReference>
<dbReference type="SUPFAM" id="SSF47933">
    <property type="entry name" value="ERP29 C domain-like"/>
    <property type="match status" value="1"/>
</dbReference>
<proteinExistence type="predicted"/>
<evidence type="ECO:0000259" key="6">
    <source>
        <dbReference type="Pfam" id="PF07912"/>
    </source>
</evidence>
<sequence length="250" mass="28913">MYSFFKFGLLICLISTFICITNACKGCVNLDEYNFNKIVSRFKVVLVKFDAAYPYGDKHDVFTKFAEEMVENKNVIVGEVGVKDYGEKDNEELAKKYGIKSKDDFPALRLFTNGITNEAKEFPVKEKWDVDMIRDFIRDNSEIYIGLPGCLEKMDQLAAEFVATDDMNGKYAQIEKITHSFIEKEKEMATTYLKYMKKIISDGVDFVKQETNRLKKLLKESKIQEKKKQDLSGRLNILKSFSLNRAKDEL</sequence>
<dbReference type="Gene3D" id="3.40.30.10">
    <property type="entry name" value="Glutaredoxin"/>
    <property type="match status" value="1"/>
</dbReference>
<name>A0ABD2MW93_9CUCU</name>